<evidence type="ECO:0000256" key="3">
    <source>
        <dbReference type="SAM" id="SignalP"/>
    </source>
</evidence>
<gene>
    <name evidence="4" type="primary">106084608</name>
</gene>
<dbReference type="Proteomes" id="UP000095300">
    <property type="component" value="Unassembled WGS sequence"/>
</dbReference>
<keyword evidence="2" id="KW-0812">Transmembrane</keyword>
<keyword evidence="2" id="KW-0472">Membrane</keyword>
<organism evidence="4 5">
    <name type="scientific">Stomoxys calcitrans</name>
    <name type="common">Stable fly</name>
    <name type="synonym">Conops calcitrans</name>
    <dbReference type="NCBI Taxonomy" id="35570"/>
    <lineage>
        <taxon>Eukaryota</taxon>
        <taxon>Metazoa</taxon>
        <taxon>Ecdysozoa</taxon>
        <taxon>Arthropoda</taxon>
        <taxon>Hexapoda</taxon>
        <taxon>Insecta</taxon>
        <taxon>Pterygota</taxon>
        <taxon>Neoptera</taxon>
        <taxon>Endopterygota</taxon>
        <taxon>Diptera</taxon>
        <taxon>Brachycera</taxon>
        <taxon>Muscomorpha</taxon>
        <taxon>Muscoidea</taxon>
        <taxon>Muscidae</taxon>
        <taxon>Stomoxys</taxon>
    </lineage>
</organism>
<feature type="region of interest" description="Disordered" evidence="1">
    <location>
        <begin position="391"/>
        <end position="414"/>
    </location>
</feature>
<evidence type="ECO:0008006" key="6">
    <source>
        <dbReference type="Google" id="ProtNLM"/>
    </source>
</evidence>
<keyword evidence="5" id="KW-1185">Reference proteome</keyword>
<sequence>MKQSSKRLTMTTMGSSSSMCAQLQQMLTLLLMVIALCASRIASSPTQPQQQQQQKQLHPQQQQQLQMQEEQQKHQTTTIRVQQCREGCLEKFAAKNPLCQQTSECSTCWDECSRISPSKISKSIRETWSLHTVSMIQQDSLVLVDVAWDQMSVPYQCLVTWEVSGGGLMGNLLTESFSVQLSLWPDTKYRVQVTCKNKLSGLMSRSLPLAIDTSNAIRAVESDADAKIIQKPSLLGSLITKLPLSPVMSATTTMETVHLLSAHDSSKGLNTIDSNVVPYDYALHSGERKDHETSFILNWNIIRKNGDISSVEPMQQSEHELWTMLANAQRPLLFGMTGGLVLIIFLLLICTCPLQSPRISNDKAMLIAEDLNVDRLTVPPVQLFSSKFSGVTPTPSSESTCKSPATCSRHTPRV</sequence>
<proteinExistence type="predicted"/>
<evidence type="ECO:0000256" key="1">
    <source>
        <dbReference type="SAM" id="MobiDB-lite"/>
    </source>
</evidence>
<keyword evidence="2" id="KW-1133">Transmembrane helix</keyword>
<feature type="transmembrane region" description="Helical" evidence="2">
    <location>
        <begin position="332"/>
        <end position="354"/>
    </location>
</feature>
<reference evidence="4" key="1">
    <citation type="submission" date="2020-05" db="UniProtKB">
        <authorList>
            <consortium name="EnsemblMetazoa"/>
        </authorList>
    </citation>
    <scope>IDENTIFICATION</scope>
    <source>
        <strain evidence="4">USDA</strain>
    </source>
</reference>
<feature type="signal peptide" evidence="3">
    <location>
        <begin position="1"/>
        <end position="43"/>
    </location>
</feature>
<feature type="compositionally biased region" description="Low complexity" evidence="1">
    <location>
        <begin position="47"/>
        <end position="69"/>
    </location>
</feature>
<keyword evidence="3" id="KW-0732">Signal</keyword>
<feature type="chain" id="PRO_5009325953" description="Fibronectin type-III domain-containing protein" evidence="3">
    <location>
        <begin position="44"/>
        <end position="414"/>
    </location>
</feature>
<name>A0A1I8P3B8_STOCA</name>
<evidence type="ECO:0000313" key="4">
    <source>
        <dbReference type="EnsemblMetazoa" id="SCAU004465-PB"/>
    </source>
</evidence>
<dbReference type="EnsemblMetazoa" id="SCAU004465-RB">
    <property type="protein sequence ID" value="SCAU004465-PB"/>
    <property type="gene ID" value="SCAU004465"/>
</dbReference>
<evidence type="ECO:0000313" key="5">
    <source>
        <dbReference type="Proteomes" id="UP000095300"/>
    </source>
</evidence>
<dbReference type="KEGG" id="scac:106084608"/>
<dbReference type="AlphaFoldDB" id="A0A1I8P3B8"/>
<accession>A0A1I8P3B8</accession>
<feature type="region of interest" description="Disordered" evidence="1">
    <location>
        <begin position="47"/>
        <end position="71"/>
    </location>
</feature>
<protein>
    <recommendedName>
        <fullName evidence="6">Fibronectin type-III domain-containing protein</fullName>
    </recommendedName>
</protein>
<dbReference type="OrthoDB" id="8195614at2759"/>
<dbReference type="VEuPathDB" id="VectorBase:SCAU004465"/>
<evidence type="ECO:0000256" key="2">
    <source>
        <dbReference type="SAM" id="Phobius"/>
    </source>
</evidence>